<feature type="compositionally biased region" description="Polar residues" evidence="1">
    <location>
        <begin position="9"/>
        <end position="22"/>
    </location>
</feature>
<proteinExistence type="predicted"/>
<accession>N1PKM7</accession>
<keyword evidence="3" id="KW-1185">Reference proteome</keyword>
<dbReference type="HOGENOM" id="CLU_1594501_0_0_1"/>
<dbReference type="Proteomes" id="UP000016933">
    <property type="component" value="Unassembled WGS sequence"/>
</dbReference>
<name>N1PKM7_DOTSN</name>
<reference evidence="2 3" key="2">
    <citation type="journal article" date="2012" name="PLoS Pathog.">
        <title>Diverse lifestyles and strategies of plant pathogenesis encoded in the genomes of eighteen Dothideomycetes fungi.</title>
        <authorList>
            <person name="Ohm R.A."/>
            <person name="Feau N."/>
            <person name="Henrissat B."/>
            <person name="Schoch C.L."/>
            <person name="Horwitz B.A."/>
            <person name="Barry K.W."/>
            <person name="Condon B.J."/>
            <person name="Copeland A.C."/>
            <person name="Dhillon B."/>
            <person name="Glaser F."/>
            <person name="Hesse C.N."/>
            <person name="Kosti I."/>
            <person name="LaButti K."/>
            <person name="Lindquist E.A."/>
            <person name="Lucas S."/>
            <person name="Salamov A.A."/>
            <person name="Bradshaw R.E."/>
            <person name="Ciuffetti L."/>
            <person name="Hamelin R.C."/>
            <person name="Kema G.H.J."/>
            <person name="Lawrence C."/>
            <person name="Scott J.A."/>
            <person name="Spatafora J.W."/>
            <person name="Turgeon B.G."/>
            <person name="de Wit P.J.G.M."/>
            <person name="Zhong S."/>
            <person name="Goodwin S.B."/>
            <person name="Grigoriev I.V."/>
        </authorList>
    </citation>
    <scope>NUCLEOTIDE SEQUENCE [LARGE SCALE GENOMIC DNA]</scope>
    <source>
        <strain evidence="3">NZE10 / CBS 128990</strain>
    </source>
</reference>
<evidence type="ECO:0000313" key="2">
    <source>
        <dbReference type="EMBL" id="EME44047.1"/>
    </source>
</evidence>
<gene>
    <name evidence="2" type="ORF">DOTSEDRAFT_24146</name>
</gene>
<reference evidence="3" key="1">
    <citation type="journal article" date="2012" name="PLoS Genet.">
        <title>The genomes of the fungal plant pathogens Cladosporium fulvum and Dothistroma septosporum reveal adaptation to different hosts and lifestyles but also signatures of common ancestry.</title>
        <authorList>
            <person name="de Wit P.J.G.M."/>
            <person name="van der Burgt A."/>
            <person name="Oekmen B."/>
            <person name="Stergiopoulos I."/>
            <person name="Abd-Elsalam K.A."/>
            <person name="Aerts A.L."/>
            <person name="Bahkali A.H."/>
            <person name="Beenen H.G."/>
            <person name="Chettri P."/>
            <person name="Cox M.P."/>
            <person name="Datema E."/>
            <person name="de Vries R.P."/>
            <person name="Dhillon B."/>
            <person name="Ganley A.R."/>
            <person name="Griffiths S.A."/>
            <person name="Guo Y."/>
            <person name="Hamelin R.C."/>
            <person name="Henrissat B."/>
            <person name="Kabir M.S."/>
            <person name="Jashni M.K."/>
            <person name="Kema G."/>
            <person name="Klaubauf S."/>
            <person name="Lapidus A."/>
            <person name="Levasseur A."/>
            <person name="Lindquist E."/>
            <person name="Mehrabi R."/>
            <person name="Ohm R.A."/>
            <person name="Owen T.J."/>
            <person name="Salamov A."/>
            <person name="Schwelm A."/>
            <person name="Schijlen E."/>
            <person name="Sun H."/>
            <person name="van den Burg H.A."/>
            <person name="van Ham R.C.H.J."/>
            <person name="Zhang S."/>
            <person name="Goodwin S.B."/>
            <person name="Grigoriev I.V."/>
            <person name="Collemare J."/>
            <person name="Bradshaw R.E."/>
        </authorList>
    </citation>
    <scope>NUCLEOTIDE SEQUENCE [LARGE SCALE GENOMIC DNA]</scope>
    <source>
        <strain evidence="3">NZE10 / CBS 128990</strain>
    </source>
</reference>
<evidence type="ECO:0000256" key="1">
    <source>
        <dbReference type="SAM" id="MobiDB-lite"/>
    </source>
</evidence>
<evidence type="ECO:0000313" key="3">
    <source>
        <dbReference type="Proteomes" id="UP000016933"/>
    </source>
</evidence>
<dbReference type="AlphaFoldDB" id="N1PKM7"/>
<dbReference type="EMBL" id="KB446539">
    <property type="protein sequence ID" value="EME44047.1"/>
    <property type="molecule type" value="Genomic_DNA"/>
</dbReference>
<sequence length="167" mass="17955">MEAEDPKLGTSTSPVSVEQTDVGSPPDHYEEPFVETAPPSEDYSGSGFENVAASSNVPVSDRVSNDGPTPDEENDPDHVRQPPPNPEQAARVAFTTGTSDDGLKNQEETQYAAPGTSAPVSETIATPCRVVKPERTSAASRRDSCAFRQWARSVALNLETRSLQHKM</sequence>
<organism evidence="2 3">
    <name type="scientific">Dothistroma septosporum (strain NZE10 / CBS 128990)</name>
    <name type="common">Red band needle blight fungus</name>
    <name type="synonym">Mycosphaerella pini</name>
    <dbReference type="NCBI Taxonomy" id="675120"/>
    <lineage>
        <taxon>Eukaryota</taxon>
        <taxon>Fungi</taxon>
        <taxon>Dikarya</taxon>
        <taxon>Ascomycota</taxon>
        <taxon>Pezizomycotina</taxon>
        <taxon>Dothideomycetes</taxon>
        <taxon>Dothideomycetidae</taxon>
        <taxon>Mycosphaerellales</taxon>
        <taxon>Mycosphaerellaceae</taxon>
        <taxon>Dothistroma</taxon>
    </lineage>
</organism>
<protein>
    <submittedName>
        <fullName evidence="2">Uncharacterized protein</fullName>
    </submittedName>
</protein>
<feature type="region of interest" description="Disordered" evidence="1">
    <location>
        <begin position="1"/>
        <end position="120"/>
    </location>
</feature>